<keyword evidence="2" id="KW-1185">Reference proteome</keyword>
<comment type="caution">
    <text evidence="1">The sequence shown here is derived from an EMBL/GenBank/DDBJ whole genome shotgun (WGS) entry which is preliminary data.</text>
</comment>
<name>A0A0R3D0A7_9BRAD</name>
<dbReference type="AlphaFoldDB" id="A0A0R3D0A7"/>
<evidence type="ECO:0000313" key="2">
    <source>
        <dbReference type="Proteomes" id="UP000051936"/>
    </source>
</evidence>
<proteinExistence type="predicted"/>
<dbReference type="STRING" id="989370.AOQ71_31625"/>
<organism evidence="1 2">
    <name type="scientific">Bradyrhizobium manausense</name>
    <dbReference type="NCBI Taxonomy" id="989370"/>
    <lineage>
        <taxon>Bacteria</taxon>
        <taxon>Pseudomonadati</taxon>
        <taxon>Pseudomonadota</taxon>
        <taxon>Alphaproteobacteria</taxon>
        <taxon>Hyphomicrobiales</taxon>
        <taxon>Nitrobacteraceae</taxon>
        <taxon>Bradyrhizobium</taxon>
    </lineage>
</organism>
<evidence type="ECO:0000313" key="1">
    <source>
        <dbReference type="EMBL" id="KRQ03280.1"/>
    </source>
</evidence>
<gene>
    <name evidence="1" type="ORF">AOQ71_31625</name>
</gene>
<sequence length="167" mass="18301">MPEPPGPGDAMAHLSPFSKAQDIDSIISGLTLNRELKLFIPQDIKDRFSSFEFRVVNDTPTEIAAAKRQYFEVVDDPEAVGLFSGLVSGTDKSGRVTKPILMARDKRVGKKIAQLKARALQDHYAAMDPAKRNFNSKHADTQSVINAGITKGQFGGAFMNIRVPRAD</sequence>
<accession>A0A0R3D0A7</accession>
<protein>
    <submittedName>
        <fullName evidence="1">Uncharacterized protein</fullName>
    </submittedName>
</protein>
<reference evidence="1 2" key="1">
    <citation type="submission" date="2015-09" db="EMBL/GenBank/DDBJ databases">
        <title>Draft Genome Sequence of Bradyrhizobium manausense Strain BR 3351T, a Novel Symbiotic Nitrogen-Fixing Alphaproteobacterium Isolated from Brazilian Amazon Rain Forest.</title>
        <authorList>
            <person name="De Araujo J.L."/>
            <person name="Zilli J.E."/>
        </authorList>
    </citation>
    <scope>NUCLEOTIDE SEQUENCE [LARGE SCALE GENOMIC DNA]</scope>
    <source>
        <strain evidence="1 2">BR3351</strain>
    </source>
</reference>
<dbReference type="EMBL" id="LJYG01000108">
    <property type="protein sequence ID" value="KRQ03280.1"/>
    <property type="molecule type" value="Genomic_DNA"/>
</dbReference>
<dbReference type="Proteomes" id="UP000051936">
    <property type="component" value="Unassembled WGS sequence"/>
</dbReference>